<sequence length="50" mass="5748">MKRFRIYHDLCDYIVCCDSVLTEGNITMFLDNTGKIVSTVSGNYVVKRID</sequence>
<dbReference type="EMBL" id="MG878892">
    <property type="protein sequence ID" value="AVI05045.1"/>
    <property type="molecule type" value="Genomic_DNA"/>
</dbReference>
<evidence type="ECO:0000313" key="2">
    <source>
        <dbReference type="Proteomes" id="UP000241381"/>
    </source>
</evidence>
<accession>A0A2P1A4I1</accession>
<dbReference type="KEGG" id="vg:54989824"/>
<reference evidence="1" key="1">
    <citation type="submission" date="2018-01" db="EMBL/GenBank/DDBJ databases">
        <title>Complete genome sequence analysis of a novel Salmonella phage Spp16.</title>
        <authorList>
            <person name="Zhao F."/>
            <person name="Sun H."/>
            <person name="Ren H."/>
            <person name="Tong Y."/>
        </authorList>
    </citation>
    <scope>NUCLEOTIDE SEQUENCE [LARGE SCALE GENOMIC DNA]</scope>
</reference>
<evidence type="ECO:0000313" key="1">
    <source>
        <dbReference type="EMBL" id="AVI05045.1"/>
    </source>
</evidence>
<dbReference type="GeneID" id="54989824"/>
<dbReference type="Proteomes" id="UP000241381">
    <property type="component" value="Segment"/>
</dbReference>
<dbReference type="RefSeq" id="YP_009799339.1">
    <property type="nucleotide sequence ID" value="NC_047941.1"/>
</dbReference>
<protein>
    <submittedName>
        <fullName evidence="1">Uncharacterized protein</fullName>
    </submittedName>
</protein>
<name>A0A2P1A4I1_9CAUD</name>
<keyword evidence="2" id="KW-1185">Reference proteome</keyword>
<organism evidence="1 2">
    <name type="scientific">Salmonella phage vB_SpuP_Spp16</name>
    <dbReference type="NCBI Taxonomy" id="2081603"/>
    <lineage>
        <taxon>Viruses</taxon>
        <taxon>Duplodnaviria</taxon>
        <taxon>Heunggongvirae</taxon>
        <taxon>Uroviricota</taxon>
        <taxon>Caudoviricetes</taxon>
        <taxon>Autographivirales</taxon>
        <taxon>Autonotataviridae</taxon>
        <taxon>Melnykvirinae</taxon>
        <taxon>Panjvirus</taxon>
        <taxon>Panjvirus Spp16</taxon>
    </lineage>
</organism>
<proteinExistence type="predicted"/>